<dbReference type="PIRSF" id="PIRSF006066">
    <property type="entry name" value="HI0050"/>
    <property type="match status" value="1"/>
</dbReference>
<keyword evidence="2" id="KW-1003">Cell membrane</keyword>
<feature type="transmembrane region" description="Helical" evidence="7">
    <location>
        <begin position="242"/>
        <end position="260"/>
    </location>
</feature>
<evidence type="ECO:0000256" key="4">
    <source>
        <dbReference type="ARBA" id="ARBA00022692"/>
    </source>
</evidence>
<feature type="transmembrane region" description="Helical" evidence="7">
    <location>
        <begin position="217"/>
        <end position="236"/>
    </location>
</feature>
<feature type="transmembrane region" description="Helical" evidence="7">
    <location>
        <begin position="168"/>
        <end position="196"/>
    </location>
</feature>
<feature type="transmembrane region" description="Helical" evidence="7">
    <location>
        <begin position="314"/>
        <end position="347"/>
    </location>
</feature>
<dbReference type="GO" id="GO:0005886">
    <property type="term" value="C:plasma membrane"/>
    <property type="evidence" value="ECO:0007669"/>
    <property type="project" value="UniProtKB-SubCell"/>
</dbReference>
<evidence type="ECO:0000256" key="7">
    <source>
        <dbReference type="RuleBase" id="RU369079"/>
    </source>
</evidence>
<organism evidence="9 10">
    <name type="scientific">Arsenicitalea aurantiaca</name>
    <dbReference type="NCBI Taxonomy" id="1783274"/>
    <lineage>
        <taxon>Bacteria</taxon>
        <taxon>Pseudomonadati</taxon>
        <taxon>Pseudomonadota</taxon>
        <taxon>Alphaproteobacteria</taxon>
        <taxon>Hyphomicrobiales</taxon>
        <taxon>Devosiaceae</taxon>
        <taxon>Arsenicitalea</taxon>
    </lineage>
</organism>
<feature type="transmembrane region" description="Helical" evidence="7">
    <location>
        <begin position="136"/>
        <end position="162"/>
    </location>
</feature>
<feature type="transmembrane region" description="Helical" evidence="7">
    <location>
        <begin position="359"/>
        <end position="385"/>
    </location>
</feature>
<feature type="transmembrane region" description="Helical" evidence="7">
    <location>
        <begin position="272"/>
        <end position="294"/>
    </location>
</feature>
<dbReference type="InterPro" id="IPR010656">
    <property type="entry name" value="DctM"/>
</dbReference>
<comment type="subunit">
    <text evidence="7">The complex comprises the extracytoplasmic solute receptor protein and the two transmembrane proteins.</text>
</comment>
<evidence type="ECO:0000313" key="10">
    <source>
        <dbReference type="Proteomes" id="UP000281547"/>
    </source>
</evidence>
<evidence type="ECO:0000256" key="5">
    <source>
        <dbReference type="ARBA" id="ARBA00022989"/>
    </source>
</evidence>
<evidence type="ECO:0000313" key="9">
    <source>
        <dbReference type="EMBL" id="RUT29249.1"/>
    </source>
</evidence>
<proteinExistence type="inferred from homology"/>
<dbReference type="EMBL" id="RZNJ01000005">
    <property type="protein sequence ID" value="RUT29249.1"/>
    <property type="molecule type" value="Genomic_DNA"/>
</dbReference>
<keyword evidence="5 7" id="KW-1133">Transmembrane helix</keyword>
<protein>
    <recommendedName>
        <fullName evidence="7">TRAP transporter large permease protein</fullName>
    </recommendedName>
</protein>
<keyword evidence="10" id="KW-1185">Reference proteome</keyword>
<evidence type="ECO:0000256" key="6">
    <source>
        <dbReference type="ARBA" id="ARBA00023136"/>
    </source>
</evidence>
<dbReference type="GO" id="GO:0022857">
    <property type="term" value="F:transmembrane transporter activity"/>
    <property type="evidence" value="ECO:0007669"/>
    <property type="project" value="UniProtKB-UniRule"/>
</dbReference>
<keyword evidence="6 7" id="KW-0472">Membrane</keyword>
<comment type="subcellular location">
    <subcellularLocation>
        <location evidence="1 7">Cell inner membrane</location>
        <topology evidence="1 7">Multi-pass membrane protein</topology>
    </subcellularLocation>
</comment>
<feature type="transmembrane region" description="Helical" evidence="7">
    <location>
        <begin position="6"/>
        <end position="32"/>
    </location>
</feature>
<evidence type="ECO:0000256" key="3">
    <source>
        <dbReference type="ARBA" id="ARBA00022519"/>
    </source>
</evidence>
<comment type="function">
    <text evidence="7">Part of the tripartite ATP-independent periplasmic (TRAP) transport system.</text>
</comment>
<dbReference type="NCBIfam" id="TIGR00786">
    <property type="entry name" value="dctM"/>
    <property type="match status" value="1"/>
</dbReference>
<feature type="domain" description="TRAP C4-dicarboxylate transport system permease DctM subunit" evidence="8">
    <location>
        <begin position="6"/>
        <end position="416"/>
    </location>
</feature>
<dbReference type="RefSeq" id="WP_127189239.1">
    <property type="nucleotide sequence ID" value="NZ_RZNJ01000005.1"/>
</dbReference>
<dbReference type="Proteomes" id="UP000281547">
    <property type="component" value="Unassembled WGS sequence"/>
</dbReference>
<comment type="similarity">
    <text evidence="7">Belongs to the TRAP transporter large permease family.</text>
</comment>
<reference evidence="9 10" key="1">
    <citation type="journal article" date="2016" name="Int. J. Syst. Evol. Microbiol.">
        <title>Arsenicitalea aurantiaca gen. nov., sp. nov., a new member of the family Hyphomicrobiaceae, isolated from high-arsenic sediment.</title>
        <authorList>
            <person name="Mu Y."/>
            <person name="Zhou L."/>
            <person name="Zeng X.C."/>
            <person name="Liu L."/>
            <person name="Pan Y."/>
            <person name="Chen X."/>
            <person name="Wang J."/>
            <person name="Li S."/>
            <person name="Li W.J."/>
            <person name="Wang Y."/>
        </authorList>
    </citation>
    <scope>NUCLEOTIDE SEQUENCE [LARGE SCALE GENOMIC DNA]</scope>
    <source>
        <strain evidence="9 10">42-50</strain>
    </source>
</reference>
<sequence>MTYAYVGVLFLLFALAVPVAFALAGTSIILTIMERGFDFNAGFLVQRAVSGLDNFLLLSVPFFLYTGRVMNAGGITERIFRFARALVGSMRGGLAQVNIMASIIFAGMSGTAVSDAAGLGTIVIKAMREAGYKDDFSVAVTAASSTIGPLIPPSVPLVIYALMTGVSVGGILLAGLIPGLIMGVALMIYVAIYARVKGLPAGEAFSGRELVTSFRSGLPALLTPVIIVGGIVTGIATPTEASAVAAVYATILALFVYRATSLREIFSIAKATVIDTGTIMLIVSMAMIYGYLVTRAGITSAMASGIASISTDPIVVMLLLVGFLMIVGCFLEGTAAIIILSPVLLPVMIATGIDPMHFGVVMVLTLMLGLLTPPFGMVLFVLARISGVPLHVIVRAVLPFLLPLLLVVLLLILFPPIVTFLPSIAF</sequence>
<evidence type="ECO:0000256" key="2">
    <source>
        <dbReference type="ARBA" id="ARBA00022475"/>
    </source>
</evidence>
<keyword evidence="3 7" id="KW-0997">Cell inner membrane</keyword>
<dbReference type="PANTHER" id="PTHR33362">
    <property type="entry name" value="SIALIC ACID TRAP TRANSPORTER PERMEASE PROTEIN SIAT-RELATED"/>
    <property type="match status" value="1"/>
</dbReference>
<accession>A0A433X5A1</accession>
<dbReference type="InterPro" id="IPR004681">
    <property type="entry name" value="TRAP_DctM"/>
</dbReference>
<dbReference type="PANTHER" id="PTHR33362:SF3">
    <property type="entry name" value="SIALIC ACID TRAP TRANSPORTER PERMEASE PROTEIN SIAT"/>
    <property type="match status" value="1"/>
</dbReference>
<keyword evidence="7" id="KW-0813">Transport</keyword>
<keyword evidence="4 7" id="KW-0812">Transmembrane</keyword>
<dbReference type="OrthoDB" id="7824289at2"/>
<feature type="transmembrane region" description="Helical" evidence="7">
    <location>
        <begin position="44"/>
        <end position="64"/>
    </location>
</feature>
<name>A0A433X5A1_9HYPH</name>
<evidence type="ECO:0000259" key="8">
    <source>
        <dbReference type="Pfam" id="PF06808"/>
    </source>
</evidence>
<gene>
    <name evidence="9" type="ORF">EMQ25_14060</name>
</gene>
<dbReference type="Pfam" id="PF06808">
    <property type="entry name" value="DctM"/>
    <property type="match status" value="1"/>
</dbReference>
<comment type="caution">
    <text evidence="7">Lacks conserved residue(s) required for the propagation of feature annotation.</text>
</comment>
<dbReference type="AlphaFoldDB" id="A0A433X5A1"/>
<evidence type="ECO:0000256" key="1">
    <source>
        <dbReference type="ARBA" id="ARBA00004429"/>
    </source>
</evidence>
<comment type="caution">
    <text evidence="9">The sequence shown here is derived from an EMBL/GenBank/DDBJ whole genome shotgun (WGS) entry which is preliminary data.</text>
</comment>
<feature type="transmembrane region" description="Helical" evidence="7">
    <location>
        <begin position="397"/>
        <end position="421"/>
    </location>
</feature>